<dbReference type="OMA" id="VWMVTEY"/>
<evidence type="ECO:0000256" key="1">
    <source>
        <dbReference type="ARBA" id="ARBA00008874"/>
    </source>
</evidence>
<dbReference type="Gene3D" id="1.10.510.10">
    <property type="entry name" value="Transferase(Phosphotransferase) domain 1"/>
    <property type="match status" value="1"/>
</dbReference>
<dbReference type="PROSITE" id="PS00107">
    <property type="entry name" value="PROTEIN_KINASE_ATP"/>
    <property type="match status" value="1"/>
</dbReference>
<keyword evidence="6" id="KW-0418">Kinase</keyword>
<dbReference type="InterPro" id="IPR011009">
    <property type="entry name" value="Kinase-like_dom_sf"/>
</dbReference>
<accession>G0SDR4</accession>
<dbReference type="GeneID" id="18259309"/>
<feature type="region of interest" description="Disordered" evidence="11">
    <location>
        <begin position="493"/>
        <end position="546"/>
    </location>
</feature>
<dbReference type="PROSITE" id="PS00108">
    <property type="entry name" value="PROTEIN_KINASE_ST"/>
    <property type="match status" value="1"/>
</dbReference>
<evidence type="ECO:0000256" key="9">
    <source>
        <dbReference type="ARBA" id="ARBA00048679"/>
    </source>
</evidence>
<dbReference type="Gene3D" id="3.30.200.20">
    <property type="entry name" value="Phosphorylase Kinase, domain 1"/>
    <property type="match status" value="1"/>
</dbReference>
<dbReference type="RefSeq" id="XP_006695610.1">
    <property type="nucleotide sequence ID" value="XM_006695547.1"/>
</dbReference>
<feature type="region of interest" description="Disordered" evidence="11">
    <location>
        <begin position="371"/>
        <end position="407"/>
    </location>
</feature>
<evidence type="ECO:0000256" key="3">
    <source>
        <dbReference type="ARBA" id="ARBA00022527"/>
    </source>
</evidence>
<evidence type="ECO:0000256" key="10">
    <source>
        <dbReference type="PROSITE-ProRule" id="PRU10141"/>
    </source>
</evidence>
<evidence type="ECO:0000259" key="12">
    <source>
        <dbReference type="PROSITE" id="PS50011"/>
    </source>
</evidence>
<dbReference type="InterPro" id="IPR017441">
    <property type="entry name" value="Protein_kinase_ATP_BS"/>
</dbReference>
<feature type="region of interest" description="Disordered" evidence="11">
    <location>
        <begin position="585"/>
        <end position="631"/>
    </location>
</feature>
<dbReference type="Pfam" id="PF00069">
    <property type="entry name" value="Pkinase"/>
    <property type="match status" value="1"/>
</dbReference>
<gene>
    <name evidence="13" type="ORF">CTHT_0052710</name>
</gene>
<dbReference type="SMART" id="SM00220">
    <property type="entry name" value="S_TKc"/>
    <property type="match status" value="1"/>
</dbReference>
<dbReference type="EC" id="2.7.11.1" evidence="2"/>
<feature type="binding site" evidence="10">
    <location>
        <position position="67"/>
    </location>
    <ligand>
        <name>ATP</name>
        <dbReference type="ChEBI" id="CHEBI:30616"/>
    </ligand>
</feature>
<dbReference type="InterPro" id="IPR050629">
    <property type="entry name" value="STE20/SPS1-PAK"/>
</dbReference>
<organism evidence="14">
    <name type="scientific">Chaetomium thermophilum (strain DSM 1495 / CBS 144.50 / IMI 039719)</name>
    <name type="common">Thermochaetoides thermophila</name>
    <dbReference type="NCBI Taxonomy" id="759272"/>
    <lineage>
        <taxon>Eukaryota</taxon>
        <taxon>Fungi</taxon>
        <taxon>Dikarya</taxon>
        <taxon>Ascomycota</taxon>
        <taxon>Pezizomycotina</taxon>
        <taxon>Sordariomycetes</taxon>
        <taxon>Sordariomycetidae</taxon>
        <taxon>Sordariales</taxon>
        <taxon>Chaetomiaceae</taxon>
        <taxon>Thermochaetoides</taxon>
    </lineage>
</organism>
<dbReference type="InterPro" id="IPR000719">
    <property type="entry name" value="Prot_kinase_dom"/>
</dbReference>
<keyword evidence="3" id="KW-0723">Serine/threonine-protein kinase</keyword>
<dbReference type="Proteomes" id="UP000008066">
    <property type="component" value="Unassembled WGS sequence"/>
</dbReference>
<dbReference type="FunFam" id="1.10.510.10:FF:000670">
    <property type="entry name" value="Serine/threonin protein kinase, putative"/>
    <property type="match status" value="1"/>
</dbReference>
<feature type="region of interest" description="Disordered" evidence="11">
    <location>
        <begin position="435"/>
        <end position="466"/>
    </location>
</feature>
<evidence type="ECO:0000313" key="14">
    <source>
        <dbReference type="Proteomes" id="UP000008066"/>
    </source>
</evidence>
<comment type="catalytic activity">
    <reaction evidence="9">
        <text>L-seryl-[protein] + ATP = O-phospho-L-seryl-[protein] + ADP + H(+)</text>
        <dbReference type="Rhea" id="RHEA:17989"/>
        <dbReference type="Rhea" id="RHEA-COMP:9863"/>
        <dbReference type="Rhea" id="RHEA-COMP:11604"/>
        <dbReference type="ChEBI" id="CHEBI:15378"/>
        <dbReference type="ChEBI" id="CHEBI:29999"/>
        <dbReference type="ChEBI" id="CHEBI:30616"/>
        <dbReference type="ChEBI" id="CHEBI:83421"/>
        <dbReference type="ChEBI" id="CHEBI:456216"/>
        <dbReference type="EC" id="2.7.11.1"/>
    </reaction>
</comment>
<dbReference type="EMBL" id="GL988045">
    <property type="protein sequence ID" value="EGS18665.1"/>
    <property type="molecule type" value="Genomic_DNA"/>
</dbReference>
<keyword evidence="4" id="KW-0808">Transferase</keyword>
<comment type="catalytic activity">
    <reaction evidence="8">
        <text>L-threonyl-[protein] + ATP = O-phospho-L-threonyl-[protein] + ADP + H(+)</text>
        <dbReference type="Rhea" id="RHEA:46608"/>
        <dbReference type="Rhea" id="RHEA-COMP:11060"/>
        <dbReference type="Rhea" id="RHEA-COMP:11605"/>
        <dbReference type="ChEBI" id="CHEBI:15378"/>
        <dbReference type="ChEBI" id="CHEBI:30013"/>
        <dbReference type="ChEBI" id="CHEBI:30616"/>
        <dbReference type="ChEBI" id="CHEBI:61977"/>
        <dbReference type="ChEBI" id="CHEBI:456216"/>
        <dbReference type="EC" id="2.7.11.1"/>
    </reaction>
</comment>
<keyword evidence="14" id="KW-1185">Reference proteome</keyword>
<evidence type="ECO:0000256" key="2">
    <source>
        <dbReference type="ARBA" id="ARBA00012513"/>
    </source>
</evidence>
<evidence type="ECO:0000256" key="8">
    <source>
        <dbReference type="ARBA" id="ARBA00047899"/>
    </source>
</evidence>
<sequence>MASDQQLTTKQKAIQEARTVQALVEKECADAGRDPPPYDLAELIGKGSFGRVYKAKSRETGKLVAIKIISIDEGDSYAPGQADTFNDILKEVNTLKRLNEGGAKNINLVIDSLLIGPTIWIVTEYCAGGSVATLMRPTNGLQEKYIIPILREVAEAIYWVHKQGVIHRDIKCANVLIGEAGQVQLCDFGVAGIIETKFDKRSTVTGSLQWMAPELFDSTVSYGSEVDIWAFGSMAYEMATGLPPNARPIVDITEFGAYLKQHCPRLTGDQYSEGLKDLIAFCLVDDPRQRPPIEQIQRHHYIYNTEVAYPTSSLAELVEWYKAWELQGGSRRSLFTAGGAQAPLTDRSSSGSDDGWNFDIINEETDLISPTEGIRDHDIPLEAPLSPKQDRWRARRRRPPPNIRPLKVPLEKVFDPNTITSYTEAARAFYGKGLKQELQKPASSPPPQEKSSSTDLPLRDKSDQQSVRESLIDLDASLEGMDSCEFSSEFDMTTIKPIRRPDPPPIDTGPAEGDRGRTLDWTFPSATPSSEPQSSLNHNDNSHHGIFSPVDSVQVFTPLPKPAFSTAQSPPAAENRFSAVSLIDLDDATPDPDPSAYRFSAANTNYSRPSTSHSEVPSTISSDRAETPFGFDLPLHQHNDYSYEHPSQPTREREPSIYIDADVGVGESLNGGEEKHLSPENSISISSEPPPTPERSPLRAVRMMQQQQREHILQSRQQRMRHRELQLQLSPEYKLQRGGIRTGSVGSSMNHGIQDKELIIPLQMPAPKSLSQLPIPTPPSPLVMQGMSSPEKTKEELNRLIASFCGHLQLTGHVVESLPVRVQKDLMG</sequence>
<feature type="domain" description="Protein kinase" evidence="12">
    <location>
        <begin position="38"/>
        <end position="302"/>
    </location>
</feature>
<keyword evidence="5 10" id="KW-0547">Nucleotide-binding</keyword>
<proteinExistence type="inferred from homology"/>
<dbReference type="eggNOG" id="KOG0201">
    <property type="taxonomic scope" value="Eukaryota"/>
</dbReference>
<evidence type="ECO:0000313" key="13">
    <source>
        <dbReference type="EMBL" id="EGS18665.1"/>
    </source>
</evidence>
<dbReference type="PANTHER" id="PTHR48012:SF10">
    <property type="entry name" value="FI20177P1"/>
    <property type="match status" value="1"/>
</dbReference>
<dbReference type="KEGG" id="cthr:CTHT_0052710"/>
<protein>
    <recommendedName>
        <fullName evidence="2">non-specific serine/threonine protein kinase</fullName>
        <ecNumber evidence="2">2.7.11.1</ecNumber>
    </recommendedName>
</protein>
<comment type="similarity">
    <text evidence="1">Belongs to the protein kinase superfamily. STE Ser/Thr protein kinase family. STE20 subfamily.</text>
</comment>
<reference evidence="13 14" key="1">
    <citation type="journal article" date="2011" name="Cell">
        <title>Insight into structure and assembly of the nuclear pore complex by utilizing the genome of a eukaryotic thermophile.</title>
        <authorList>
            <person name="Amlacher S."/>
            <person name="Sarges P."/>
            <person name="Flemming D."/>
            <person name="van Noort V."/>
            <person name="Kunze R."/>
            <person name="Devos D.P."/>
            <person name="Arumugam M."/>
            <person name="Bork P."/>
            <person name="Hurt E."/>
        </authorList>
    </citation>
    <scope>NUCLEOTIDE SEQUENCE [LARGE SCALE GENOMIC DNA]</scope>
    <source>
        <strain evidence="14">DSM 1495 / CBS 144.50 / IMI 039719</strain>
    </source>
</reference>
<dbReference type="GO" id="GO:0005737">
    <property type="term" value="C:cytoplasm"/>
    <property type="evidence" value="ECO:0007669"/>
    <property type="project" value="TreeGrafter"/>
</dbReference>
<dbReference type="SUPFAM" id="SSF56112">
    <property type="entry name" value="Protein kinase-like (PK-like)"/>
    <property type="match status" value="1"/>
</dbReference>
<evidence type="ECO:0000256" key="11">
    <source>
        <dbReference type="SAM" id="MobiDB-lite"/>
    </source>
</evidence>
<dbReference type="HOGENOM" id="CLU_007561_0_1_1"/>
<dbReference type="GO" id="GO:0005524">
    <property type="term" value="F:ATP binding"/>
    <property type="evidence" value="ECO:0007669"/>
    <property type="project" value="UniProtKB-UniRule"/>
</dbReference>
<dbReference type="OrthoDB" id="248923at2759"/>
<dbReference type="PANTHER" id="PTHR48012">
    <property type="entry name" value="STERILE20-LIKE KINASE, ISOFORM B-RELATED"/>
    <property type="match status" value="1"/>
</dbReference>
<name>G0SDR4_CHATD</name>
<dbReference type="InterPro" id="IPR008271">
    <property type="entry name" value="Ser/Thr_kinase_AS"/>
</dbReference>
<dbReference type="STRING" id="759272.G0SDR4"/>
<keyword evidence="7 10" id="KW-0067">ATP-binding</keyword>
<evidence type="ECO:0000256" key="5">
    <source>
        <dbReference type="ARBA" id="ARBA00022741"/>
    </source>
</evidence>
<dbReference type="PROSITE" id="PS50011">
    <property type="entry name" value="PROTEIN_KINASE_DOM"/>
    <property type="match status" value="1"/>
</dbReference>
<evidence type="ECO:0000256" key="4">
    <source>
        <dbReference type="ARBA" id="ARBA00022679"/>
    </source>
</evidence>
<feature type="compositionally biased region" description="Polar residues" evidence="11">
    <location>
        <begin position="524"/>
        <end position="539"/>
    </location>
</feature>
<evidence type="ECO:0000256" key="6">
    <source>
        <dbReference type="ARBA" id="ARBA00022777"/>
    </source>
</evidence>
<dbReference type="AlphaFoldDB" id="G0SDR4"/>
<feature type="region of interest" description="Disordered" evidence="11">
    <location>
        <begin position="666"/>
        <end position="696"/>
    </location>
</feature>
<feature type="compositionally biased region" description="Polar residues" evidence="11">
    <location>
        <begin position="601"/>
        <end position="622"/>
    </location>
</feature>
<evidence type="ECO:0000256" key="7">
    <source>
        <dbReference type="ARBA" id="ARBA00022840"/>
    </source>
</evidence>
<dbReference type="GO" id="GO:0004674">
    <property type="term" value="F:protein serine/threonine kinase activity"/>
    <property type="evidence" value="ECO:0007669"/>
    <property type="project" value="UniProtKB-KW"/>
</dbReference>